<feature type="active site" description="Proton acceptor; specific for D-alanine" evidence="7">
    <location>
        <position position="40"/>
    </location>
</feature>
<dbReference type="SMART" id="SM01005">
    <property type="entry name" value="Ala_racemase_C"/>
    <property type="match status" value="1"/>
</dbReference>
<keyword evidence="6 7" id="KW-0413">Isomerase</keyword>
<comment type="pathway">
    <text evidence="7">Amino-acid biosynthesis; D-alanine biosynthesis; D-alanine from L-alanine: step 1/1.</text>
</comment>
<dbReference type="RefSeq" id="WP_284313458.1">
    <property type="nucleotide sequence ID" value="NZ_BSPC01000028.1"/>
</dbReference>
<dbReference type="InterPro" id="IPR020622">
    <property type="entry name" value="Ala_racemase_pyridoxalP-BS"/>
</dbReference>
<protein>
    <recommendedName>
        <fullName evidence="4 7">Alanine racemase</fullName>
        <ecNumber evidence="4 7">5.1.1.1</ecNumber>
    </recommendedName>
</protein>
<organism evidence="9 10">
    <name type="scientific">Labrys miyagiensis</name>
    <dbReference type="NCBI Taxonomy" id="346912"/>
    <lineage>
        <taxon>Bacteria</taxon>
        <taxon>Pseudomonadati</taxon>
        <taxon>Pseudomonadota</taxon>
        <taxon>Alphaproteobacteria</taxon>
        <taxon>Hyphomicrobiales</taxon>
        <taxon>Xanthobacteraceae</taxon>
        <taxon>Labrys</taxon>
    </lineage>
</organism>
<evidence type="ECO:0000256" key="1">
    <source>
        <dbReference type="ARBA" id="ARBA00000316"/>
    </source>
</evidence>
<dbReference type="SUPFAM" id="SSF51419">
    <property type="entry name" value="PLP-binding barrel"/>
    <property type="match status" value="1"/>
</dbReference>
<evidence type="ECO:0000256" key="6">
    <source>
        <dbReference type="ARBA" id="ARBA00023235"/>
    </source>
</evidence>
<reference evidence="10" key="1">
    <citation type="journal article" date="2019" name="Int. J. Syst. Evol. Microbiol.">
        <title>The Global Catalogue of Microorganisms (GCM) 10K type strain sequencing project: providing services to taxonomists for standard genome sequencing and annotation.</title>
        <authorList>
            <consortium name="The Broad Institute Genomics Platform"/>
            <consortium name="The Broad Institute Genome Sequencing Center for Infectious Disease"/>
            <person name="Wu L."/>
            <person name="Ma J."/>
        </authorList>
    </citation>
    <scope>NUCLEOTIDE SEQUENCE [LARGE SCALE GENOMIC DNA]</scope>
    <source>
        <strain evidence="10">NBRC 101365</strain>
    </source>
</reference>
<comment type="cofactor">
    <cofactor evidence="2 7">
        <name>pyridoxal 5'-phosphate</name>
        <dbReference type="ChEBI" id="CHEBI:597326"/>
    </cofactor>
</comment>
<evidence type="ECO:0000256" key="4">
    <source>
        <dbReference type="ARBA" id="ARBA00013089"/>
    </source>
</evidence>
<feature type="active site" description="Proton acceptor; specific for L-alanine" evidence="7">
    <location>
        <position position="257"/>
    </location>
</feature>
<keyword evidence="10" id="KW-1185">Reference proteome</keyword>
<comment type="function">
    <text evidence="7">Catalyzes the interconversion of L-alanine and D-alanine. May also act on other amino acids.</text>
</comment>
<dbReference type="NCBIfam" id="TIGR00492">
    <property type="entry name" value="alr"/>
    <property type="match status" value="1"/>
</dbReference>
<evidence type="ECO:0000256" key="5">
    <source>
        <dbReference type="ARBA" id="ARBA00022898"/>
    </source>
</evidence>
<dbReference type="Proteomes" id="UP001156882">
    <property type="component" value="Unassembled WGS sequence"/>
</dbReference>
<feature type="modified residue" description="N6-(pyridoxal phosphate)lysine" evidence="7">
    <location>
        <position position="40"/>
    </location>
</feature>
<dbReference type="PRINTS" id="PR00992">
    <property type="entry name" value="ALARACEMASE"/>
</dbReference>
<dbReference type="InterPro" id="IPR001608">
    <property type="entry name" value="Ala_racemase_N"/>
</dbReference>
<dbReference type="Pfam" id="PF00842">
    <property type="entry name" value="Ala_racemase_C"/>
    <property type="match status" value="1"/>
</dbReference>
<dbReference type="HAMAP" id="MF_01201">
    <property type="entry name" value="Ala_racemase"/>
    <property type="match status" value="1"/>
</dbReference>
<dbReference type="EMBL" id="BSPC01000028">
    <property type="protein sequence ID" value="GLS20369.1"/>
    <property type="molecule type" value="Genomic_DNA"/>
</dbReference>
<sequence>MTDSTPPAYARLTIDTDALVANWRLCGQRRPDAECAAVVKADGYGLGLDNVVPALSQAGCRTFFVAHIGEGEYVRRLDRTATIYVLCGLVPGRGDDYARHDLRPVLGSLEEIREWSSFCATTGWQGGGALHVDTGMSRLGLRVEQAQALVAEGDLFKPSLLMSHLACADVHHHPLNARQFQAFASANKLYPEVPASLCNSYGVFHPAEIGYDLLRPGVALYGSNPVLDKPNPMKPVVTLEAQVLQVRTVMPGEHVGYGATWTTRTPARIAVVGIGYADGYLRSGSSSEDFDSAIAYVGGHHCLIAGRISMDMTAIDVTALPEGGVKRGDWVELIGAHLPVDEVARRAGTISYEILTSLGARYERRIVGEGMS</sequence>
<evidence type="ECO:0000256" key="2">
    <source>
        <dbReference type="ARBA" id="ARBA00001933"/>
    </source>
</evidence>
<gene>
    <name evidence="9" type="primary">alr</name>
    <name evidence="9" type="ORF">GCM10007874_33860</name>
</gene>
<evidence type="ECO:0000313" key="9">
    <source>
        <dbReference type="EMBL" id="GLS20369.1"/>
    </source>
</evidence>
<dbReference type="InterPro" id="IPR000821">
    <property type="entry name" value="Ala_racemase"/>
</dbReference>
<keyword evidence="5 7" id="KW-0663">Pyridoxal phosphate</keyword>
<dbReference type="EC" id="5.1.1.1" evidence="4 7"/>
<dbReference type="PANTHER" id="PTHR30511">
    <property type="entry name" value="ALANINE RACEMASE"/>
    <property type="match status" value="1"/>
</dbReference>
<evidence type="ECO:0000256" key="7">
    <source>
        <dbReference type="HAMAP-Rule" id="MF_01201"/>
    </source>
</evidence>
<feature type="domain" description="Alanine racemase C-terminal" evidence="8">
    <location>
        <begin position="236"/>
        <end position="367"/>
    </location>
</feature>
<dbReference type="InterPro" id="IPR009006">
    <property type="entry name" value="Ala_racemase/Decarboxylase_C"/>
</dbReference>
<dbReference type="Pfam" id="PF01168">
    <property type="entry name" value="Ala_racemase_N"/>
    <property type="match status" value="1"/>
</dbReference>
<dbReference type="InterPro" id="IPR011079">
    <property type="entry name" value="Ala_racemase_C"/>
</dbReference>
<proteinExistence type="inferred from homology"/>
<dbReference type="Gene3D" id="3.20.20.10">
    <property type="entry name" value="Alanine racemase"/>
    <property type="match status" value="1"/>
</dbReference>
<comment type="caution">
    <text evidence="9">The sequence shown here is derived from an EMBL/GenBank/DDBJ whole genome shotgun (WGS) entry which is preliminary data.</text>
</comment>
<evidence type="ECO:0000259" key="8">
    <source>
        <dbReference type="SMART" id="SM01005"/>
    </source>
</evidence>
<comment type="similarity">
    <text evidence="3 7">Belongs to the alanine racemase family.</text>
</comment>
<evidence type="ECO:0000313" key="10">
    <source>
        <dbReference type="Proteomes" id="UP001156882"/>
    </source>
</evidence>
<dbReference type="InterPro" id="IPR029066">
    <property type="entry name" value="PLP-binding_barrel"/>
</dbReference>
<dbReference type="SUPFAM" id="SSF50621">
    <property type="entry name" value="Alanine racemase C-terminal domain-like"/>
    <property type="match status" value="1"/>
</dbReference>
<feature type="binding site" evidence="7">
    <location>
        <position position="310"/>
    </location>
    <ligand>
        <name>substrate</name>
    </ligand>
</feature>
<dbReference type="PROSITE" id="PS00395">
    <property type="entry name" value="ALANINE_RACEMASE"/>
    <property type="match status" value="1"/>
</dbReference>
<evidence type="ECO:0000256" key="3">
    <source>
        <dbReference type="ARBA" id="ARBA00007880"/>
    </source>
</evidence>
<dbReference type="Gene3D" id="2.40.37.10">
    <property type="entry name" value="Lyase, Ornithine Decarboxylase, Chain A, domain 1"/>
    <property type="match status" value="1"/>
</dbReference>
<accession>A0ABQ6CNS5</accession>
<comment type="catalytic activity">
    <reaction evidence="1 7">
        <text>L-alanine = D-alanine</text>
        <dbReference type="Rhea" id="RHEA:20249"/>
        <dbReference type="ChEBI" id="CHEBI:57416"/>
        <dbReference type="ChEBI" id="CHEBI:57972"/>
        <dbReference type="EC" id="5.1.1.1"/>
    </reaction>
</comment>
<dbReference type="CDD" id="cd00430">
    <property type="entry name" value="PLPDE_III_AR"/>
    <property type="match status" value="1"/>
</dbReference>
<feature type="binding site" evidence="7">
    <location>
        <position position="138"/>
    </location>
    <ligand>
        <name>substrate</name>
    </ligand>
</feature>
<dbReference type="PANTHER" id="PTHR30511:SF0">
    <property type="entry name" value="ALANINE RACEMASE, CATABOLIC-RELATED"/>
    <property type="match status" value="1"/>
</dbReference>
<name>A0ABQ6CNS5_9HYPH</name>